<evidence type="ECO:0000313" key="4">
    <source>
        <dbReference type="Proteomes" id="UP000192602"/>
    </source>
</evidence>
<evidence type="ECO:0000256" key="1">
    <source>
        <dbReference type="SAM" id="Coils"/>
    </source>
</evidence>
<dbReference type="OrthoDB" id="9848220at2"/>
<dbReference type="EMBL" id="FWWZ01000001">
    <property type="protein sequence ID" value="SMC08666.1"/>
    <property type="molecule type" value="Genomic_DNA"/>
</dbReference>
<dbReference type="AlphaFoldDB" id="A0A1W1WQZ7"/>
<keyword evidence="2" id="KW-0812">Transmembrane</keyword>
<keyword evidence="1" id="KW-0175">Coiled coil</keyword>
<reference evidence="4" key="1">
    <citation type="submission" date="2017-04" db="EMBL/GenBank/DDBJ databases">
        <authorList>
            <person name="Varghese N."/>
            <person name="Submissions S."/>
        </authorList>
    </citation>
    <scope>NUCLEOTIDE SEQUENCE [LARGE SCALE GENOMIC DNA]</scope>
    <source>
        <strain evidence="4">DSM 16512</strain>
    </source>
</reference>
<keyword evidence="2" id="KW-1133">Transmembrane helix</keyword>
<dbReference type="STRING" id="1069081.SAMN05660197_0430"/>
<keyword evidence="4" id="KW-1185">Reference proteome</keyword>
<name>A0A1W1WQZ7_9BACT</name>
<accession>A0A1W1WQZ7</accession>
<gene>
    <name evidence="3" type="ORF">SAMN05660197_0430</name>
</gene>
<evidence type="ECO:0000256" key="2">
    <source>
        <dbReference type="SAM" id="Phobius"/>
    </source>
</evidence>
<feature type="transmembrane region" description="Helical" evidence="2">
    <location>
        <begin position="157"/>
        <end position="180"/>
    </location>
</feature>
<dbReference type="Proteomes" id="UP000192602">
    <property type="component" value="Unassembled WGS sequence"/>
</dbReference>
<organism evidence="3 4">
    <name type="scientific">Nitratiruptor tergarcus DSM 16512</name>
    <dbReference type="NCBI Taxonomy" id="1069081"/>
    <lineage>
        <taxon>Bacteria</taxon>
        <taxon>Pseudomonadati</taxon>
        <taxon>Campylobacterota</taxon>
        <taxon>Epsilonproteobacteria</taxon>
        <taxon>Nautiliales</taxon>
        <taxon>Nitratiruptoraceae</taxon>
        <taxon>Nitratiruptor</taxon>
    </lineage>
</organism>
<protein>
    <submittedName>
        <fullName evidence="3">Uncharacterized protein</fullName>
    </submittedName>
</protein>
<sequence length="314" mass="35682">MSKLQQIQSITQEARELVEEFEKELNENIQEFNATLAEFKSLKDAIALSHLEEMKEALSEIKNIPQIASTPIIECEDKERIVKEIEPLEPFEIKEPRSGTFGAKFWGVLTALIVFFGFGAVGAYFKKLNFDPNMIDLKFFEQAYGFYSDLFTGTSGAAPALGIAFSVLVAFIFGYLVYYLKMHAAASSNLERAKALFESAKEYVKQQQPLLAKVRNLKESLKKAIFAIKGSKLFADEMSAKVERIKFFEGDDFNNYVQNSKRDIEDLLILNDKLIAVVHTEIFAEDEDLAREVKQFFDEIKEVVEKIKGRVYGG</sequence>
<keyword evidence="2" id="KW-0472">Membrane</keyword>
<dbReference type="RefSeq" id="WP_084274938.1">
    <property type="nucleotide sequence ID" value="NZ_AP026671.1"/>
</dbReference>
<proteinExistence type="predicted"/>
<evidence type="ECO:0000313" key="3">
    <source>
        <dbReference type="EMBL" id="SMC08666.1"/>
    </source>
</evidence>
<feature type="transmembrane region" description="Helical" evidence="2">
    <location>
        <begin position="105"/>
        <end position="125"/>
    </location>
</feature>
<feature type="coiled-coil region" evidence="1">
    <location>
        <begin position="4"/>
        <end position="42"/>
    </location>
</feature>